<dbReference type="EMBL" id="CP013023">
    <property type="protein sequence ID" value="ANF95361.1"/>
    <property type="molecule type" value="Genomic_DNA"/>
</dbReference>
<keyword evidence="3" id="KW-1185">Reference proteome</keyword>
<dbReference type="InterPro" id="IPR008207">
    <property type="entry name" value="Sig_transdc_His_kin_Hpt_dom"/>
</dbReference>
<reference evidence="3" key="1">
    <citation type="submission" date="2015-10" db="EMBL/GenBank/DDBJ databases">
        <title>Genome of Paenibacillus bovis sp. nov.</title>
        <authorList>
            <person name="Wu Z."/>
            <person name="Gao C."/>
            <person name="Liu Z."/>
            <person name="Zheng H."/>
        </authorList>
    </citation>
    <scope>NUCLEOTIDE SEQUENCE [LARGE SCALE GENOMIC DNA]</scope>
    <source>
        <strain evidence="3">BD3526</strain>
    </source>
</reference>
<evidence type="ECO:0000259" key="1">
    <source>
        <dbReference type="Pfam" id="PF01627"/>
    </source>
</evidence>
<dbReference type="OrthoDB" id="2628031at2"/>
<organism evidence="2 3">
    <name type="scientific">Paenibacillus bovis</name>
    <dbReference type="NCBI Taxonomy" id="1616788"/>
    <lineage>
        <taxon>Bacteria</taxon>
        <taxon>Bacillati</taxon>
        <taxon>Bacillota</taxon>
        <taxon>Bacilli</taxon>
        <taxon>Bacillales</taxon>
        <taxon>Paenibacillaceae</taxon>
        <taxon>Paenibacillus</taxon>
    </lineage>
</organism>
<name>A0A172ZCI5_9BACL</name>
<evidence type="ECO:0000313" key="2">
    <source>
        <dbReference type="EMBL" id="ANF95361.1"/>
    </source>
</evidence>
<dbReference type="KEGG" id="pbv:AR543_04560"/>
<proteinExistence type="predicted"/>
<dbReference type="AlphaFoldDB" id="A0A172ZCI5"/>
<dbReference type="RefSeq" id="WP_060532221.1">
    <property type="nucleotide sequence ID" value="NZ_CP013023.1"/>
</dbReference>
<gene>
    <name evidence="2" type="ORF">AR543_04560</name>
</gene>
<protein>
    <recommendedName>
        <fullName evidence="1">HPt domain-containing protein</fullName>
    </recommendedName>
</protein>
<dbReference type="Proteomes" id="UP000078148">
    <property type="component" value="Chromosome"/>
</dbReference>
<dbReference type="GO" id="GO:0000160">
    <property type="term" value="P:phosphorelay signal transduction system"/>
    <property type="evidence" value="ECO:0007669"/>
    <property type="project" value="InterPro"/>
</dbReference>
<reference evidence="2 3" key="2">
    <citation type="journal article" date="2016" name="Int. J. Syst. Evol. Microbiol.">
        <title>Paenibacillus bovis sp. nov., isolated from raw yak (Bos grunniens) milk.</title>
        <authorList>
            <person name="Gao C."/>
            <person name="Han J."/>
            <person name="Liu Z."/>
            <person name="Xu X."/>
            <person name="Hang F."/>
            <person name="Wu Z."/>
        </authorList>
    </citation>
    <scope>NUCLEOTIDE SEQUENCE [LARGE SCALE GENOMIC DNA]</scope>
    <source>
        <strain evidence="2 3">BD3526</strain>
    </source>
</reference>
<dbReference type="Pfam" id="PF01627">
    <property type="entry name" value="Hpt"/>
    <property type="match status" value="1"/>
</dbReference>
<sequence length="114" mass="13108">MSKADRYERMMEQTRIHFLEDAELKMADLRTLFREYYNDSSRAGLAGLQYAIHRHAHAIKGLALLLSYEEMDTVCGDILAIVLQEPPRDCTPSEMEHLHHLVTTLDHLLKQASA</sequence>
<dbReference type="SUPFAM" id="SSF47226">
    <property type="entry name" value="Histidine-containing phosphotransfer domain, HPT domain"/>
    <property type="match status" value="1"/>
</dbReference>
<evidence type="ECO:0000313" key="3">
    <source>
        <dbReference type="Proteomes" id="UP000078148"/>
    </source>
</evidence>
<accession>A0A172ZCI5</accession>
<feature type="domain" description="HPt" evidence="1">
    <location>
        <begin position="17"/>
        <end position="106"/>
    </location>
</feature>
<dbReference type="InterPro" id="IPR036641">
    <property type="entry name" value="HPT_dom_sf"/>
</dbReference>